<dbReference type="Proteomes" id="UP001176517">
    <property type="component" value="Unassembled WGS sequence"/>
</dbReference>
<keyword evidence="2" id="KW-0732">Signal</keyword>
<sequence>MRIAPSLLVLGLVAGPATSLPVKVIRVDARSNALAASSSSTHSVRDIGDWPAWQTALAIGGGVVAVGGGAFGLRWLIKSFQGARELNTQVFPIRIHEIIHHRAEESLSDEDTVETKLIDV</sequence>
<keyword evidence="1" id="KW-1133">Transmembrane helix</keyword>
<evidence type="ECO:0000313" key="3">
    <source>
        <dbReference type="EMBL" id="KAK0548451.1"/>
    </source>
</evidence>
<evidence type="ECO:0000256" key="1">
    <source>
        <dbReference type="SAM" id="Phobius"/>
    </source>
</evidence>
<keyword evidence="4" id="KW-1185">Reference proteome</keyword>
<keyword evidence="1" id="KW-0472">Membrane</keyword>
<feature type="chain" id="PRO_5042924150" description="Transmembrane protein 242" evidence="2">
    <location>
        <begin position="20"/>
        <end position="120"/>
    </location>
</feature>
<accession>A0AAN6GQS8</accession>
<comment type="caution">
    <text evidence="3">The sequence shown here is derived from an EMBL/GenBank/DDBJ whole genome shotgun (WGS) entry which is preliminary data.</text>
</comment>
<name>A0AAN6GQS8_9BASI</name>
<organism evidence="3 4">
    <name type="scientific">Tilletia horrida</name>
    <dbReference type="NCBI Taxonomy" id="155126"/>
    <lineage>
        <taxon>Eukaryota</taxon>
        <taxon>Fungi</taxon>
        <taxon>Dikarya</taxon>
        <taxon>Basidiomycota</taxon>
        <taxon>Ustilaginomycotina</taxon>
        <taxon>Exobasidiomycetes</taxon>
        <taxon>Tilletiales</taxon>
        <taxon>Tilletiaceae</taxon>
        <taxon>Tilletia</taxon>
    </lineage>
</organism>
<evidence type="ECO:0000256" key="2">
    <source>
        <dbReference type="SAM" id="SignalP"/>
    </source>
</evidence>
<evidence type="ECO:0000313" key="4">
    <source>
        <dbReference type="Proteomes" id="UP001176517"/>
    </source>
</evidence>
<reference evidence="3" key="1">
    <citation type="journal article" date="2023" name="PhytoFront">
        <title>Draft Genome Resources of Seven Strains of Tilletia horrida, Causal Agent of Kernel Smut of Rice.</title>
        <authorList>
            <person name="Khanal S."/>
            <person name="Antony Babu S."/>
            <person name="Zhou X.G."/>
        </authorList>
    </citation>
    <scope>NUCLEOTIDE SEQUENCE</scope>
    <source>
        <strain evidence="3">TX6</strain>
    </source>
</reference>
<protein>
    <recommendedName>
        <fullName evidence="5">Transmembrane protein 242</fullName>
    </recommendedName>
</protein>
<evidence type="ECO:0008006" key="5">
    <source>
        <dbReference type="Google" id="ProtNLM"/>
    </source>
</evidence>
<dbReference type="EMBL" id="JAPDMZ010000135">
    <property type="protein sequence ID" value="KAK0548451.1"/>
    <property type="molecule type" value="Genomic_DNA"/>
</dbReference>
<feature type="transmembrane region" description="Helical" evidence="1">
    <location>
        <begin position="56"/>
        <end position="77"/>
    </location>
</feature>
<proteinExistence type="predicted"/>
<feature type="signal peptide" evidence="2">
    <location>
        <begin position="1"/>
        <end position="19"/>
    </location>
</feature>
<keyword evidence="1" id="KW-0812">Transmembrane</keyword>
<dbReference type="AlphaFoldDB" id="A0AAN6GQS8"/>
<gene>
    <name evidence="3" type="ORF">OC846_004462</name>
</gene>